<organism evidence="1 2">
    <name type="scientific">Lactococcus muris</name>
    <dbReference type="NCBI Taxonomy" id="2941330"/>
    <lineage>
        <taxon>Bacteria</taxon>
        <taxon>Bacillati</taxon>
        <taxon>Bacillota</taxon>
        <taxon>Bacilli</taxon>
        <taxon>Lactobacillales</taxon>
        <taxon>Streptococcaceae</taxon>
        <taxon>Lactococcus</taxon>
    </lineage>
</organism>
<protein>
    <submittedName>
        <fullName evidence="1">Uncharacterized protein</fullName>
    </submittedName>
</protein>
<gene>
    <name evidence="1" type="ORF">AALM99_02650</name>
</gene>
<dbReference type="RefSeq" id="WP_369917779.1">
    <property type="nucleotide sequence ID" value="NZ_JBCLSQ010000004.1"/>
</dbReference>
<dbReference type="Proteomes" id="UP001565242">
    <property type="component" value="Unassembled WGS sequence"/>
</dbReference>
<accession>A0ABV4D6I1</accession>
<evidence type="ECO:0000313" key="1">
    <source>
        <dbReference type="EMBL" id="MEY8537348.1"/>
    </source>
</evidence>
<name>A0ABV4D6I1_9LACT</name>
<reference evidence="1 2" key="1">
    <citation type="submission" date="2024-03" db="EMBL/GenBank/DDBJ databases">
        <title>Mouse gut bacterial collection (mGBC) of GemPharmatech.</title>
        <authorList>
            <person name="He Y."/>
            <person name="Dong L."/>
            <person name="Wu D."/>
            <person name="Gao X."/>
            <person name="Lin Z."/>
        </authorList>
    </citation>
    <scope>NUCLEOTIDE SEQUENCE [LARGE SCALE GENOMIC DNA]</scope>
    <source>
        <strain evidence="1 2">20-218</strain>
    </source>
</reference>
<proteinExistence type="predicted"/>
<comment type="caution">
    <text evidence="1">The sequence shown here is derived from an EMBL/GenBank/DDBJ whole genome shotgun (WGS) entry which is preliminary data.</text>
</comment>
<evidence type="ECO:0000313" key="2">
    <source>
        <dbReference type="Proteomes" id="UP001565242"/>
    </source>
</evidence>
<dbReference type="EMBL" id="JBCLSQ010000004">
    <property type="protein sequence ID" value="MEY8537348.1"/>
    <property type="molecule type" value="Genomic_DNA"/>
</dbReference>
<keyword evidence="2" id="KW-1185">Reference proteome</keyword>
<sequence>MKNKAINKSNSKEVEFWIVSHEHERPYWINRLFYLGLMEWIDEKKLSYGQVLLRGGGVPLEVGDVLVYDGKTRLELLNLEYMTYKKFKKKYKVVSE</sequence>